<organism evidence="1 2">
    <name type="scientific">Leadbettera azotonutricia (strain ATCC BAA-888 / DSM 13862 / ZAS-9)</name>
    <name type="common">Treponema azotonutricium</name>
    <dbReference type="NCBI Taxonomy" id="545695"/>
    <lineage>
        <taxon>Bacteria</taxon>
        <taxon>Pseudomonadati</taxon>
        <taxon>Spirochaetota</taxon>
        <taxon>Spirochaetia</taxon>
        <taxon>Spirochaetales</taxon>
        <taxon>Breznakiellaceae</taxon>
        <taxon>Leadbettera</taxon>
    </lineage>
</organism>
<sequence length="410" mass="45310">MAVQPSQRAIIDDNHIMKRIFSLLVIIPALLLFMLPRGFASPLYSPAWGFSIDLPEDYEFTDGDGKNSFSFTTKDGAGFDLSIYAPSTGKDQYASVEALAKDVQRRLGSSGEISSFEYRHKQAAIIELAFSLNGAKPQAMSGWGFCVELPQTGSAQGGASARKPLLLALAYGPANKTEIQALHLSALDSIAPEDGDTRYPGPISEFSYPRETRKLMKITGLDAEAWFYEEDKEAAQALVDREFNVLKRYASGAQWKEAWTRFYRAVYRDSYDRLADAAFIIERKVNVPSRENRDLGGQLLQWVQNFKYERDLMGSDFVNLVSACLEGRGDCDSRAMLWALIMNQANVPAGIMVSKEYSHAMGLADLPGPGAHFTVDKKQWLVAETTAKVSIGLIGEKMSAVEGWIGIPLD</sequence>
<reference evidence="2" key="1">
    <citation type="submission" date="2009-12" db="EMBL/GenBank/DDBJ databases">
        <title>Complete sequence of Treponema azotonutricium strain ZAS-9.</title>
        <authorList>
            <person name="Tetu S.G."/>
            <person name="Matson E."/>
            <person name="Ren Q."/>
            <person name="Seshadri R."/>
            <person name="Elbourne L."/>
            <person name="Hassan K.A."/>
            <person name="Durkin A."/>
            <person name="Radune D."/>
            <person name="Mohamoud Y."/>
            <person name="Shay R."/>
            <person name="Jin S."/>
            <person name="Zhang X."/>
            <person name="Lucey K."/>
            <person name="Ballor N.R."/>
            <person name="Ottesen E."/>
            <person name="Rosenthal R."/>
            <person name="Allen A."/>
            <person name="Leadbetter J.R."/>
            <person name="Paulsen I.T."/>
        </authorList>
    </citation>
    <scope>NUCLEOTIDE SEQUENCE [LARGE SCALE GENOMIC DNA]</scope>
    <source>
        <strain evidence="2">ATCC BAA-888 / DSM 13862 / ZAS-9</strain>
    </source>
</reference>
<gene>
    <name evidence="1" type="ordered locus">TREAZ_0852</name>
</gene>
<dbReference type="AlphaFoldDB" id="F5Y9I7"/>
<reference evidence="1 2" key="2">
    <citation type="journal article" date="2011" name="ISME J.">
        <title>RNA-seq reveals cooperative metabolic interactions between two termite-gut spirochete species in co-culture.</title>
        <authorList>
            <person name="Rosenthal A.Z."/>
            <person name="Matson E.G."/>
            <person name="Eldar A."/>
            <person name="Leadbetter J.R."/>
        </authorList>
    </citation>
    <scope>NUCLEOTIDE SEQUENCE [LARGE SCALE GENOMIC DNA]</scope>
    <source>
        <strain evidence="2">ATCC BAA-888 / DSM 13862 / ZAS-9</strain>
    </source>
</reference>
<evidence type="ECO:0000313" key="2">
    <source>
        <dbReference type="Proteomes" id="UP000009222"/>
    </source>
</evidence>
<dbReference type="KEGG" id="taz:TREAZ_0852"/>
<dbReference type="Proteomes" id="UP000009222">
    <property type="component" value="Chromosome"/>
</dbReference>
<proteinExistence type="predicted"/>
<dbReference type="InParanoid" id="F5Y9I7"/>
<keyword evidence="2" id="KW-1185">Reference proteome</keyword>
<dbReference type="EMBL" id="CP001841">
    <property type="protein sequence ID" value="AEF80864.1"/>
    <property type="molecule type" value="Genomic_DNA"/>
</dbReference>
<dbReference type="HOGENOM" id="CLU_653650_0_0_12"/>
<evidence type="ECO:0008006" key="3">
    <source>
        <dbReference type="Google" id="ProtNLM"/>
    </source>
</evidence>
<dbReference type="STRING" id="545695.TREAZ_0852"/>
<dbReference type="eggNOG" id="ENOG5031DN4">
    <property type="taxonomic scope" value="Bacteria"/>
</dbReference>
<protein>
    <recommendedName>
        <fullName evidence="3">Transglutaminase-like domain-containing protein</fullName>
    </recommendedName>
</protein>
<accession>F5Y9I7</accession>
<name>F5Y9I7_LEAAZ</name>
<evidence type="ECO:0000313" key="1">
    <source>
        <dbReference type="EMBL" id="AEF80864.1"/>
    </source>
</evidence>